<reference evidence="1 2" key="1">
    <citation type="submission" date="2019-03" db="EMBL/GenBank/DDBJ databases">
        <title>Draft genome sequences of novel Actinobacteria.</title>
        <authorList>
            <person name="Sahin N."/>
            <person name="Ay H."/>
            <person name="Saygin H."/>
        </authorList>
    </citation>
    <scope>NUCLEOTIDE SEQUENCE [LARGE SCALE GENOMIC DNA]</scope>
    <source>
        <strain evidence="1 2">JCM 30547</strain>
    </source>
</reference>
<proteinExistence type="predicted"/>
<evidence type="ECO:0000313" key="2">
    <source>
        <dbReference type="Proteomes" id="UP000295075"/>
    </source>
</evidence>
<dbReference type="Proteomes" id="UP000295075">
    <property type="component" value="Unassembled WGS sequence"/>
</dbReference>
<dbReference type="AlphaFoldDB" id="A0A4R4QJ40"/>
<name>A0A4R4QJ40_9ACTN</name>
<organism evidence="1 2">
    <name type="scientific">Kribbella albertanoniae</name>
    <dbReference type="NCBI Taxonomy" id="1266829"/>
    <lineage>
        <taxon>Bacteria</taxon>
        <taxon>Bacillati</taxon>
        <taxon>Actinomycetota</taxon>
        <taxon>Actinomycetes</taxon>
        <taxon>Propionibacteriales</taxon>
        <taxon>Kribbellaceae</taxon>
        <taxon>Kribbella</taxon>
    </lineage>
</organism>
<dbReference type="OrthoDB" id="3820092at2"/>
<evidence type="ECO:0000313" key="1">
    <source>
        <dbReference type="EMBL" id="TDC35816.1"/>
    </source>
</evidence>
<gene>
    <name evidence="1" type="ORF">E1261_00370</name>
</gene>
<sequence length="182" mass="19615">MTQPASAERQRTVPGLDLDIDDVIDTPAQVAAIADAASDREMAAIIHCTEALAAYVAELHAPHGFDQFLTPAECAEVTQFIAGLGKNAARADEFFEPRTGLELRRRNPAAGWNATTAREAGVRGTELQTHEGLPAYALECIALLQALIAYLDDFHGTDGFQEVLTPQERSKVGELISQILSD</sequence>
<keyword evidence="2" id="KW-1185">Reference proteome</keyword>
<dbReference type="EMBL" id="SMKA01000001">
    <property type="protein sequence ID" value="TDC35816.1"/>
    <property type="molecule type" value="Genomic_DNA"/>
</dbReference>
<comment type="caution">
    <text evidence="1">The sequence shown here is derived from an EMBL/GenBank/DDBJ whole genome shotgun (WGS) entry which is preliminary data.</text>
</comment>
<dbReference type="RefSeq" id="WP_132399876.1">
    <property type="nucleotide sequence ID" value="NZ_SMKA01000001.1"/>
</dbReference>
<protein>
    <submittedName>
        <fullName evidence="1">Uncharacterized protein</fullName>
    </submittedName>
</protein>
<accession>A0A4R4QJ40</accession>